<reference evidence="2" key="1">
    <citation type="submission" date="2022-12" db="EMBL/GenBank/DDBJ databases">
        <authorList>
            <person name="Petersen C."/>
        </authorList>
    </citation>
    <scope>NUCLEOTIDE SEQUENCE</scope>
    <source>
        <strain evidence="2">IBT 35673</strain>
    </source>
</reference>
<comment type="caution">
    <text evidence="2">The sequence shown here is derived from an EMBL/GenBank/DDBJ whole genome shotgun (WGS) entry which is preliminary data.</text>
</comment>
<accession>A0A9W9UBX8</accession>
<dbReference type="AlphaFoldDB" id="A0A9W9UBX8"/>
<keyword evidence="1" id="KW-1133">Transmembrane helix</keyword>
<gene>
    <name evidence="2" type="ORF">N7452_009105</name>
</gene>
<organism evidence="2 3">
    <name type="scientific">Penicillium brevicompactum</name>
    <dbReference type="NCBI Taxonomy" id="5074"/>
    <lineage>
        <taxon>Eukaryota</taxon>
        <taxon>Fungi</taxon>
        <taxon>Dikarya</taxon>
        <taxon>Ascomycota</taxon>
        <taxon>Pezizomycotina</taxon>
        <taxon>Eurotiomycetes</taxon>
        <taxon>Eurotiomycetidae</taxon>
        <taxon>Eurotiales</taxon>
        <taxon>Aspergillaceae</taxon>
        <taxon>Penicillium</taxon>
    </lineage>
</organism>
<keyword evidence="1" id="KW-0472">Membrane</keyword>
<sequence>MYIGEWIKGWQLVYCFQTTLRTVSIDILCIGAFIFGVIFIGIFFIGIIFIRIFLIGIVFIGSFSIYRNSIIGFDL</sequence>
<keyword evidence="1" id="KW-0812">Transmembrane</keyword>
<evidence type="ECO:0000313" key="2">
    <source>
        <dbReference type="EMBL" id="KAJ5328715.1"/>
    </source>
</evidence>
<reference evidence="2" key="2">
    <citation type="journal article" date="2023" name="IMA Fungus">
        <title>Comparative genomic study of the Penicillium genus elucidates a diverse pangenome and 15 lateral gene transfer events.</title>
        <authorList>
            <person name="Petersen C."/>
            <person name="Sorensen T."/>
            <person name="Nielsen M.R."/>
            <person name="Sondergaard T.E."/>
            <person name="Sorensen J.L."/>
            <person name="Fitzpatrick D.A."/>
            <person name="Frisvad J.C."/>
            <person name="Nielsen K.L."/>
        </authorList>
    </citation>
    <scope>NUCLEOTIDE SEQUENCE</scope>
    <source>
        <strain evidence="2">IBT 35673</strain>
    </source>
</reference>
<proteinExistence type="predicted"/>
<name>A0A9W9UBX8_PENBR</name>
<evidence type="ECO:0000313" key="3">
    <source>
        <dbReference type="Proteomes" id="UP001147695"/>
    </source>
</evidence>
<protein>
    <submittedName>
        <fullName evidence="2">Uncharacterized protein</fullName>
    </submittedName>
</protein>
<dbReference type="Proteomes" id="UP001147695">
    <property type="component" value="Unassembled WGS sequence"/>
</dbReference>
<dbReference type="EMBL" id="JAPZBQ010000005">
    <property type="protein sequence ID" value="KAJ5328715.1"/>
    <property type="molecule type" value="Genomic_DNA"/>
</dbReference>
<feature type="transmembrane region" description="Helical" evidence="1">
    <location>
        <begin position="30"/>
        <end position="60"/>
    </location>
</feature>
<evidence type="ECO:0000256" key="1">
    <source>
        <dbReference type="SAM" id="Phobius"/>
    </source>
</evidence>